<dbReference type="Pfam" id="PF11743">
    <property type="entry name" value="DUF3301"/>
    <property type="match status" value="1"/>
</dbReference>
<reference evidence="1 2" key="1">
    <citation type="journal article" date="2019" name="ISME J.">
        <title>Evolution in action: habitat transition from sediment to the pelagial leads to genome streamlining in Methylophilaceae.</title>
        <authorList>
            <person name="Salcher M."/>
            <person name="Schaefle D."/>
            <person name="Kaspar M."/>
            <person name="Neuenschwander S.M."/>
            <person name="Ghai R."/>
        </authorList>
    </citation>
    <scope>NUCLEOTIDE SEQUENCE [LARGE SCALE GENOMIC DNA]</scope>
    <source>
        <strain evidence="1 2">MMS-VI-25</strain>
    </source>
</reference>
<dbReference type="InterPro" id="IPR021732">
    <property type="entry name" value="DUF3301"/>
</dbReference>
<dbReference type="EMBL" id="CP040973">
    <property type="protein sequence ID" value="QDC61137.1"/>
    <property type="molecule type" value="Genomic_DNA"/>
</dbReference>
<gene>
    <name evidence="1" type="ORF">FIT74_02960</name>
</gene>
<dbReference type="Proteomes" id="UP000312702">
    <property type="component" value="Chromosome"/>
</dbReference>
<keyword evidence="2" id="KW-1185">Reference proteome</keyword>
<name>A0ABX5VUT4_9PROT</name>
<sequence length="104" mass="12204">MLEYTLLALLIVIVWFWIDSISKRELAIQFGKNLSKQFDLQFLDETVACEKITLKRNEEGQVAILRCYEFMVSSSTNDRIKCNLFLLGKHLHNWHIPPYINTVS</sequence>
<protein>
    <submittedName>
        <fullName evidence="1">DUF3301 domain-containing protein</fullName>
    </submittedName>
</protein>
<organism evidence="1 2">
    <name type="scientific">Candidatus Methylopumilus universalis</name>
    <dbReference type="NCBI Taxonomy" id="2588536"/>
    <lineage>
        <taxon>Bacteria</taxon>
        <taxon>Pseudomonadati</taxon>
        <taxon>Pseudomonadota</taxon>
        <taxon>Betaproteobacteria</taxon>
        <taxon>Nitrosomonadales</taxon>
        <taxon>Methylophilaceae</taxon>
        <taxon>Candidatus Methylopumilus</taxon>
    </lineage>
</organism>
<dbReference type="RefSeq" id="WP_049814255.1">
    <property type="nucleotide sequence ID" value="NZ_CP040973.1"/>
</dbReference>
<proteinExistence type="predicted"/>
<evidence type="ECO:0000313" key="2">
    <source>
        <dbReference type="Proteomes" id="UP000312702"/>
    </source>
</evidence>
<accession>A0ABX5VUT4</accession>
<evidence type="ECO:0000313" key="1">
    <source>
        <dbReference type="EMBL" id="QDC61137.1"/>
    </source>
</evidence>